<dbReference type="Proteomes" id="UP000194474">
    <property type="component" value="Unassembled WGS sequence"/>
</dbReference>
<keyword evidence="3" id="KW-1185">Reference proteome</keyword>
<gene>
    <name evidence="2" type="ORF">SAMN06295905_0048</name>
</gene>
<keyword evidence="1" id="KW-1133">Transmembrane helix</keyword>
<organism evidence="2 3">
    <name type="scientific">Devosia lucknowensis</name>
    <dbReference type="NCBI Taxonomy" id="1096929"/>
    <lineage>
        <taxon>Bacteria</taxon>
        <taxon>Pseudomonadati</taxon>
        <taxon>Pseudomonadota</taxon>
        <taxon>Alphaproteobacteria</taxon>
        <taxon>Hyphomicrobiales</taxon>
        <taxon>Devosiaceae</taxon>
        <taxon>Devosia</taxon>
    </lineage>
</organism>
<dbReference type="AlphaFoldDB" id="A0A1Y6ECB1"/>
<proteinExistence type="predicted"/>
<keyword evidence="1" id="KW-0472">Membrane</keyword>
<dbReference type="EMBL" id="FXWK01000001">
    <property type="protein sequence ID" value="SMQ58252.1"/>
    <property type="molecule type" value="Genomic_DNA"/>
</dbReference>
<sequence length="62" mass="6878">MIPPRPIRYTGNGSTQIYSNPIMSTQTRDSLALYAIAALAVIVTMYADIDLNVLFQSILARF</sequence>
<evidence type="ECO:0000313" key="2">
    <source>
        <dbReference type="EMBL" id="SMQ58252.1"/>
    </source>
</evidence>
<name>A0A1Y6ECB1_9HYPH</name>
<keyword evidence="1" id="KW-0812">Transmembrane</keyword>
<evidence type="ECO:0000313" key="3">
    <source>
        <dbReference type="Proteomes" id="UP000194474"/>
    </source>
</evidence>
<evidence type="ECO:0000256" key="1">
    <source>
        <dbReference type="SAM" id="Phobius"/>
    </source>
</evidence>
<accession>A0A1Y6ECB1</accession>
<protein>
    <submittedName>
        <fullName evidence="2">Uncharacterized protein</fullName>
    </submittedName>
</protein>
<reference evidence="3" key="1">
    <citation type="submission" date="2017-04" db="EMBL/GenBank/DDBJ databases">
        <authorList>
            <person name="Varghese N."/>
            <person name="Submissions S."/>
        </authorList>
    </citation>
    <scope>NUCLEOTIDE SEQUENCE [LARGE SCALE GENOMIC DNA]</scope>
</reference>
<feature type="transmembrane region" description="Helical" evidence="1">
    <location>
        <begin position="31"/>
        <end position="49"/>
    </location>
</feature>